<dbReference type="PROSITE" id="PS51841">
    <property type="entry name" value="LTD"/>
    <property type="match status" value="1"/>
</dbReference>
<feature type="non-terminal residue" evidence="2">
    <location>
        <position position="1"/>
    </location>
</feature>
<dbReference type="EMBL" id="UINC01007841">
    <property type="protein sequence ID" value="SVA35329.1"/>
    <property type="molecule type" value="Genomic_DNA"/>
</dbReference>
<dbReference type="InterPro" id="IPR001322">
    <property type="entry name" value="Lamin_tail_dom"/>
</dbReference>
<accession>A0A381V4L6</accession>
<name>A0A381V4L6_9ZZZZ</name>
<dbReference type="Pfam" id="PF00932">
    <property type="entry name" value="LTD"/>
    <property type="match status" value="2"/>
</dbReference>
<feature type="domain" description="LTD" evidence="1">
    <location>
        <begin position="412"/>
        <end position="561"/>
    </location>
</feature>
<dbReference type="SUPFAM" id="SSF74853">
    <property type="entry name" value="Lamin A/C globular tail domain"/>
    <property type="match status" value="1"/>
</dbReference>
<evidence type="ECO:0000313" key="2">
    <source>
        <dbReference type="EMBL" id="SVA35329.1"/>
    </source>
</evidence>
<reference evidence="2" key="1">
    <citation type="submission" date="2018-05" db="EMBL/GenBank/DDBJ databases">
        <authorList>
            <person name="Lanie J.A."/>
            <person name="Ng W.-L."/>
            <person name="Kazmierczak K.M."/>
            <person name="Andrzejewski T.M."/>
            <person name="Davidsen T.M."/>
            <person name="Wayne K.J."/>
            <person name="Tettelin H."/>
            <person name="Glass J.I."/>
            <person name="Rusch D."/>
            <person name="Podicherti R."/>
            <person name="Tsui H.-C.T."/>
            <person name="Winkler M.E."/>
        </authorList>
    </citation>
    <scope>NUCLEOTIDE SEQUENCE</scope>
</reference>
<organism evidence="2">
    <name type="scientific">marine metagenome</name>
    <dbReference type="NCBI Taxonomy" id="408172"/>
    <lineage>
        <taxon>unclassified sequences</taxon>
        <taxon>metagenomes</taxon>
        <taxon>ecological metagenomes</taxon>
    </lineage>
</organism>
<evidence type="ECO:0000259" key="1">
    <source>
        <dbReference type="PROSITE" id="PS51841"/>
    </source>
</evidence>
<protein>
    <recommendedName>
        <fullName evidence="1">LTD domain-containing protein</fullName>
    </recommendedName>
</protein>
<proteinExistence type="predicted"/>
<dbReference type="InterPro" id="IPR036415">
    <property type="entry name" value="Lamin_tail_dom_sf"/>
</dbReference>
<dbReference type="Gene3D" id="2.60.120.260">
    <property type="entry name" value="Galactose-binding domain-like"/>
    <property type="match status" value="1"/>
</dbReference>
<sequence>RTLTDRFLQPLPTPGTPETELYYERRLNEQSQLIDPPAIVPSDARLDFKKWGSWLQRGAIVRDTNTNSDVETMAEAIERWKTEYLPARRKYIYNTQIVGKGGEIPLPQTGGGPTTSYFPLVANRATSKVLVPTNGELGATWTGSPSFEPFDTTGWLSGPTGVGYDRATTYDSLIGVDVARQMRSNTSVYIRIDFDVSDPALVDLLELQIKYDDGFVAFLNGEKLVSANSPTSPGWNSSARLAHAANPRSYIKFDVSDKKGNLRTGRNVLAIQGLNDTLKSSDMLIVPELYAGKVSVPTTLEPRINFGAIEANPASGNQDEEFIQLINPNSIAVDISNWRLTGGIEHVFAAGTVLAPNAALYVSPNVAAFRARTSTPKGGEGLFVQGGYRGHLSNLGEMLAILDATGATNNTTTTSGQASDAQRSLVVSELMYHPSGDNLAEYIELLNISSSDTLNLEGVRFTQGVEFNFTGSAIVSLAPGERVLIARDLAAFETAYGVNHPVAGVFANGTALSNGGERLKLEDANNGTILEFAYDDQPPWPVAADQSGYSLVLIAPHTHPDQALSENWRASLQSGGSPGGADGALFPADPLGDANGNGEPDLVDYALGNDLGLSPIFPGFRWNRDVPAGEDALLLTVPISLAAEGVEIELHFSTNLIEWQAGTSHLELVSTEALGDGRAMRSWRIKPPLRDQPHLYMRLRVLGR</sequence>
<dbReference type="AlphaFoldDB" id="A0A381V4L6"/>
<gene>
    <name evidence="2" type="ORF">METZ01_LOCUS88183</name>
</gene>